<feature type="compositionally biased region" description="Basic and acidic residues" evidence="1">
    <location>
        <begin position="1"/>
        <end position="10"/>
    </location>
</feature>
<dbReference type="InterPro" id="IPR036894">
    <property type="entry name" value="YbaB-like_sf"/>
</dbReference>
<dbReference type="InterPro" id="IPR004401">
    <property type="entry name" value="YbaB/EbfC"/>
</dbReference>
<accession>A0A495W638</accession>
<evidence type="ECO:0000256" key="1">
    <source>
        <dbReference type="SAM" id="MobiDB-lite"/>
    </source>
</evidence>
<protein>
    <submittedName>
        <fullName evidence="2">YbaB/EbfC DNA-binding family protein</fullName>
    </submittedName>
</protein>
<sequence>MTTTSHERTGRTPGGYRAQRDGLTRLRRDMGEIAISATTPYRTVTVTVGQQGELTDVRFPTEAYKRMTPAELSAEILAATVAARAGAAVEAARLLAPMARPEDAEDVDAGRAGLTSILPAEPRTAEDVLNGLAH</sequence>
<dbReference type="Proteomes" id="UP000282084">
    <property type="component" value="Unassembled WGS sequence"/>
</dbReference>
<dbReference type="Gene3D" id="3.30.1310.10">
    <property type="entry name" value="Nucleoid-associated protein YbaB-like domain"/>
    <property type="match status" value="1"/>
</dbReference>
<keyword evidence="3" id="KW-1185">Reference proteome</keyword>
<dbReference type="RefSeq" id="WP_211347147.1">
    <property type="nucleotide sequence ID" value="NZ_RBXO01000001.1"/>
</dbReference>
<proteinExistence type="predicted"/>
<dbReference type="Pfam" id="PF02575">
    <property type="entry name" value="YbaB_DNA_bd"/>
    <property type="match status" value="1"/>
</dbReference>
<evidence type="ECO:0000313" key="2">
    <source>
        <dbReference type="EMBL" id="RKT56734.1"/>
    </source>
</evidence>
<dbReference type="GO" id="GO:0003677">
    <property type="term" value="F:DNA binding"/>
    <property type="evidence" value="ECO:0007669"/>
    <property type="project" value="UniProtKB-KW"/>
</dbReference>
<keyword evidence="2" id="KW-0238">DNA-binding</keyword>
<name>A0A495W638_9PSEU</name>
<comment type="caution">
    <text evidence="2">The sequence shown here is derived from an EMBL/GenBank/DDBJ whole genome shotgun (WGS) entry which is preliminary data.</text>
</comment>
<organism evidence="2 3">
    <name type="scientific">Saccharothrix australiensis</name>
    <dbReference type="NCBI Taxonomy" id="2072"/>
    <lineage>
        <taxon>Bacteria</taxon>
        <taxon>Bacillati</taxon>
        <taxon>Actinomycetota</taxon>
        <taxon>Actinomycetes</taxon>
        <taxon>Pseudonocardiales</taxon>
        <taxon>Pseudonocardiaceae</taxon>
        <taxon>Saccharothrix</taxon>
    </lineage>
</organism>
<gene>
    <name evidence="2" type="ORF">C8E97_5444</name>
</gene>
<feature type="region of interest" description="Disordered" evidence="1">
    <location>
        <begin position="1"/>
        <end position="20"/>
    </location>
</feature>
<dbReference type="EMBL" id="RBXO01000001">
    <property type="protein sequence ID" value="RKT56734.1"/>
    <property type="molecule type" value="Genomic_DNA"/>
</dbReference>
<evidence type="ECO:0000313" key="3">
    <source>
        <dbReference type="Proteomes" id="UP000282084"/>
    </source>
</evidence>
<reference evidence="2 3" key="1">
    <citation type="submission" date="2018-10" db="EMBL/GenBank/DDBJ databases">
        <title>Sequencing the genomes of 1000 actinobacteria strains.</title>
        <authorList>
            <person name="Klenk H.-P."/>
        </authorList>
    </citation>
    <scope>NUCLEOTIDE SEQUENCE [LARGE SCALE GENOMIC DNA]</scope>
    <source>
        <strain evidence="2 3">DSM 43800</strain>
    </source>
</reference>
<dbReference type="AlphaFoldDB" id="A0A495W638"/>